<evidence type="ECO:0000259" key="2">
    <source>
        <dbReference type="Pfam" id="PF01408"/>
    </source>
</evidence>
<evidence type="ECO:0000313" key="4">
    <source>
        <dbReference type="EMBL" id="CQR52414.1"/>
    </source>
</evidence>
<name>A0A0D6JVL2_9EURY</name>
<accession>A0A0D6JVL2</accession>
<dbReference type="PANTHER" id="PTHR43818:SF11">
    <property type="entry name" value="BCDNA.GH03377"/>
    <property type="match status" value="1"/>
</dbReference>
<dbReference type="RefSeq" id="WP_089780570.1">
    <property type="nucleotide sequence ID" value="NZ_CABLRR010000004.1"/>
</dbReference>
<dbReference type="InterPro" id="IPR036291">
    <property type="entry name" value="NAD(P)-bd_dom_sf"/>
</dbReference>
<feature type="domain" description="Gfo/Idh/MocA-like oxidoreductase N-terminal" evidence="2">
    <location>
        <begin position="23"/>
        <end position="146"/>
    </location>
</feature>
<dbReference type="SUPFAM" id="SSF55347">
    <property type="entry name" value="Glyceraldehyde-3-phosphate dehydrogenase-like, C-terminal domain"/>
    <property type="match status" value="1"/>
</dbReference>
<protein>
    <submittedName>
        <fullName evidence="4">Glucose--fructose oxidoreductase</fullName>
    </submittedName>
</protein>
<dbReference type="InterPro" id="IPR055170">
    <property type="entry name" value="GFO_IDH_MocA-like_dom"/>
</dbReference>
<dbReference type="PANTHER" id="PTHR43818">
    <property type="entry name" value="BCDNA.GH03377"/>
    <property type="match status" value="1"/>
</dbReference>
<keyword evidence="5" id="KW-1185">Reference proteome</keyword>
<evidence type="ECO:0000313" key="5">
    <source>
        <dbReference type="Proteomes" id="UP000198902"/>
    </source>
</evidence>
<dbReference type="GO" id="GO:0016491">
    <property type="term" value="F:oxidoreductase activity"/>
    <property type="evidence" value="ECO:0007669"/>
    <property type="project" value="UniProtKB-KW"/>
</dbReference>
<evidence type="ECO:0000259" key="3">
    <source>
        <dbReference type="Pfam" id="PF22725"/>
    </source>
</evidence>
<dbReference type="InterPro" id="IPR050463">
    <property type="entry name" value="Gfo/Idh/MocA_oxidrdct_glycsds"/>
</dbReference>
<sequence length="357" mass="38702">MSLEAFLDDFERRNWQRVSDGTVRIAVIGLGWWTVDQAIPAIDASELCETTVAVSSSSEKAKRVAAGVETATHGLSYDEFHAGEAADAYDAVYICSPNALHLPYARTAAELGKAVLCEKPIEASSERGQKMVDACDEAGVPLIVGYRMHTEPAIRRARKLIRDGVIGDPVHAIGTNSQAMLELSSDPNQWRLDPELAGPGATVTDIGIYPLNTCRFLLDSDPVAAQAFMQSAHDAFEQVPDEHTSFMVEFDDGTYLAATASQNAQATTSLRVVGTNGEILVEPAYHMETEIRVTRDDVSVTLDTPQVNQMTELFDYAADRILTDAPIGPDGEHGVLDMRLIEAVYEAGESGRVVTLD</sequence>
<dbReference type="Pfam" id="PF01408">
    <property type="entry name" value="GFO_IDH_MocA"/>
    <property type="match status" value="1"/>
</dbReference>
<dbReference type="OrthoDB" id="195534at2157"/>
<organism evidence="4 5">
    <name type="scientific">Haloferax massiliensis</name>
    <dbReference type="NCBI Taxonomy" id="1476858"/>
    <lineage>
        <taxon>Archaea</taxon>
        <taxon>Methanobacteriati</taxon>
        <taxon>Methanobacteriota</taxon>
        <taxon>Stenosarchaea group</taxon>
        <taxon>Halobacteria</taxon>
        <taxon>Halobacteriales</taxon>
        <taxon>Haloferacaceae</taxon>
        <taxon>Haloferax</taxon>
    </lineage>
</organism>
<dbReference type="PRINTS" id="PR01775">
    <property type="entry name" value="GLFROXRDTASE"/>
</dbReference>
<dbReference type="InterPro" id="IPR000683">
    <property type="entry name" value="Gfo/Idh/MocA-like_OxRdtase_N"/>
</dbReference>
<dbReference type="Gene3D" id="3.40.50.720">
    <property type="entry name" value="NAD(P)-binding Rossmann-like Domain"/>
    <property type="match status" value="1"/>
</dbReference>
<dbReference type="Pfam" id="PF22725">
    <property type="entry name" value="GFO_IDH_MocA_C3"/>
    <property type="match status" value="1"/>
</dbReference>
<feature type="domain" description="GFO/IDH/MocA-like oxidoreductase" evidence="3">
    <location>
        <begin position="154"/>
        <end position="279"/>
    </location>
</feature>
<dbReference type="SUPFAM" id="SSF51735">
    <property type="entry name" value="NAD(P)-binding Rossmann-fold domains"/>
    <property type="match status" value="1"/>
</dbReference>
<dbReference type="EMBL" id="CSTE01000004">
    <property type="protein sequence ID" value="CQR52414.1"/>
    <property type="molecule type" value="Genomic_DNA"/>
</dbReference>
<evidence type="ECO:0000256" key="1">
    <source>
        <dbReference type="ARBA" id="ARBA00023002"/>
    </source>
</evidence>
<gene>
    <name evidence="4" type="primary">gfo_3</name>
    <name evidence="4" type="ORF">BN996_03124</name>
</gene>
<dbReference type="AlphaFoldDB" id="A0A0D6JVL2"/>
<dbReference type="Proteomes" id="UP000198902">
    <property type="component" value="Unassembled WGS sequence"/>
</dbReference>
<reference evidence="5" key="1">
    <citation type="submission" date="2015-03" db="EMBL/GenBank/DDBJ databases">
        <authorList>
            <person name="Urmite Genomes"/>
        </authorList>
    </citation>
    <scope>NUCLEOTIDE SEQUENCE [LARGE SCALE GENOMIC DNA]</scope>
    <source>
        <strain evidence="5">Arc-Hr</strain>
    </source>
</reference>
<dbReference type="InterPro" id="IPR008354">
    <property type="entry name" value="Glc-Fru_OxRdtase_bac"/>
</dbReference>
<dbReference type="GO" id="GO:0000166">
    <property type="term" value="F:nucleotide binding"/>
    <property type="evidence" value="ECO:0007669"/>
    <property type="project" value="InterPro"/>
</dbReference>
<proteinExistence type="predicted"/>
<dbReference type="NCBIfam" id="NF041392">
    <property type="entry name" value="XylDh_Gfo6_Halo"/>
    <property type="match status" value="1"/>
</dbReference>
<dbReference type="InterPro" id="IPR049838">
    <property type="entry name" value="XacA-like"/>
</dbReference>
<dbReference type="Gene3D" id="3.30.360.10">
    <property type="entry name" value="Dihydrodipicolinate Reductase, domain 2"/>
    <property type="match status" value="1"/>
</dbReference>
<keyword evidence="1" id="KW-0560">Oxidoreductase</keyword>